<keyword evidence="9" id="KW-0472">Membrane</keyword>
<dbReference type="Gene3D" id="3.40.50.300">
    <property type="entry name" value="P-loop containing nucleotide triphosphate hydrolases"/>
    <property type="match status" value="1"/>
</dbReference>
<dbReference type="Pfam" id="PF13614">
    <property type="entry name" value="AAA_31"/>
    <property type="match status" value="1"/>
</dbReference>
<dbReference type="Proteomes" id="UP001597229">
    <property type="component" value="Unassembled WGS sequence"/>
</dbReference>
<evidence type="ECO:0000259" key="10">
    <source>
        <dbReference type="Pfam" id="PF13614"/>
    </source>
</evidence>
<evidence type="ECO:0000256" key="1">
    <source>
        <dbReference type="ARBA" id="ARBA00007316"/>
    </source>
</evidence>
<dbReference type="EMBL" id="JBHTLX010000002">
    <property type="protein sequence ID" value="MFD1246333.1"/>
    <property type="molecule type" value="Genomic_DNA"/>
</dbReference>
<feature type="domain" description="AAA" evidence="10">
    <location>
        <begin position="263"/>
        <end position="405"/>
    </location>
</feature>
<sequence length="468" mass="50129">MDIEEFLALIRQRWLGMVVIVVCTVFAVGVWTETREREYTSSASGLVMATGSESIADSYSGSVLAQSMAKSYLMLFTSRTVAQQVIDQLQLDETPEQLMGSLVATLPTDTATVIVRARAGDPRLARDIANATVVAAAAQVRAIQGKRATSAGLVRIEPVEPAGLPTSPSYPVRKRMYPLGLVAGLVLALLWGLFRQRTDTRLRSMDRIEEIAGVNALGAVPMTKPLAEAHRRVGDRGSRQAAEAFRQMRTNLRFVSVDDPPRAIVVTSSVAGEGKTTVAANLARVIARGGDRVVLVDADLRRPTLQTIFDVDESVGLTQVLAGSVSIADVLQPGDEDNLRLVPSGRIPHNPSELVGSARMRSLIADLAQDSFVVIDSPPLLPVTDAALLAAAADGALLVCRASRLPRDQLVQSLRNLKAVDGRLLGVVVNAISPGRWTRRGYGYYAGAAQVAGYERSATRRRTAGVTS</sequence>
<dbReference type="PANTHER" id="PTHR32309">
    <property type="entry name" value="TYROSINE-PROTEIN KINASE"/>
    <property type="match status" value="1"/>
</dbReference>
<comment type="caution">
    <text evidence="11">The sequence shown here is derived from an EMBL/GenBank/DDBJ whole genome shotgun (WGS) entry which is preliminary data.</text>
</comment>
<reference evidence="12" key="1">
    <citation type="journal article" date="2019" name="Int. J. Syst. Evol. Microbiol.">
        <title>The Global Catalogue of Microorganisms (GCM) 10K type strain sequencing project: providing services to taxonomists for standard genome sequencing and annotation.</title>
        <authorList>
            <consortium name="The Broad Institute Genomics Platform"/>
            <consortium name="The Broad Institute Genome Sequencing Center for Infectious Disease"/>
            <person name="Wu L."/>
            <person name="Ma J."/>
        </authorList>
    </citation>
    <scope>NUCLEOTIDE SEQUENCE [LARGE SCALE GENOMIC DNA]</scope>
    <source>
        <strain evidence="12">CCUG 52478</strain>
    </source>
</reference>
<keyword evidence="9" id="KW-1133">Transmembrane helix</keyword>
<protein>
    <recommendedName>
        <fullName evidence="2">non-specific protein-tyrosine kinase</fullName>
        <ecNumber evidence="2">2.7.10.2</ecNumber>
    </recommendedName>
</protein>
<evidence type="ECO:0000256" key="5">
    <source>
        <dbReference type="ARBA" id="ARBA00022777"/>
    </source>
</evidence>
<evidence type="ECO:0000256" key="6">
    <source>
        <dbReference type="ARBA" id="ARBA00022840"/>
    </source>
</evidence>
<keyword evidence="9" id="KW-0812">Transmembrane</keyword>
<comment type="similarity">
    <text evidence="1">Belongs to the CpsD/CapB family.</text>
</comment>
<feature type="transmembrane region" description="Helical" evidence="9">
    <location>
        <begin position="176"/>
        <end position="194"/>
    </location>
</feature>
<dbReference type="SUPFAM" id="SSF52540">
    <property type="entry name" value="P-loop containing nucleoside triphosphate hydrolases"/>
    <property type="match status" value="1"/>
</dbReference>
<dbReference type="InterPro" id="IPR025669">
    <property type="entry name" value="AAA_dom"/>
</dbReference>
<dbReference type="GO" id="GO:0004715">
    <property type="term" value="F:non-membrane spanning protein tyrosine kinase activity"/>
    <property type="evidence" value="ECO:0007669"/>
    <property type="project" value="UniProtKB-EC"/>
</dbReference>
<evidence type="ECO:0000313" key="11">
    <source>
        <dbReference type="EMBL" id="MFD1246333.1"/>
    </source>
</evidence>
<keyword evidence="6" id="KW-0067">ATP-binding</keyword>
<accession>A0ABW3VTE6</accession>
<dbReference type="InterPro" id="IPR005702">
    <property type="entry name" value="Wzc-like_C"/>
</dbReference>
<gene>
    <name evidence="11" type="ORF">ACFQ3F_00895</name>
</gene>
<evidence type="ECO:0000313" key="12">
    <source>
        <dbReference type="Proteomes" id="UP001597229"/>
    </source>
</evidence>
<dbReference type="RefSeq" id="WP_367920704.1">
    <property type="nucleotide sequence ID" value="NZ_BAABAC010000036.1"/>
</dbReference>
<feature type="transmembrane region" description="Helical" evidence="9">
    <location>
        <begin position="14"/>
        <end position="32"/>
    </location>
</feature>
<evidence type="ECO:0000256" key="4">
    <source>
        <dbReference type="ARBA" id="ARBA00022741"/>
    </source>
</evidence>
<evidence type="ECO:0000256" key="7">
    <source>
        <dbReference type="ARBA" id="ARBA00023137"/>
    </source>
</evidence>
<dbReference type="EC" id="2.7.10.2" evidence="2"/>
<dbReference type="PANTHER" id="PTHR32309:SF13">
    <property type="entry name" value="FERRIC ENTEROBACTIN TRANSPORT PROTEIN FEPE"/>
    <property type="match status" value="1"/>
</dbReference>
<evidence type="ECO:0000256" key="8">
    <source>
        <dbReference type="ARBA" id="ARBA00051245"/>
    </source>
</evidence>
<keyword evidence="3 11" id="KW-0808">Transferase</keyword>
<dbReference type="InterPro" id="IPR050445">
    <property type="entry name" value="Bact_polysacc_biosynth/exp"/>
</dbReference>
<keyword evidence="12" id="KW-1185">Reference proteome</keyword>
<keyword evidence="5" id="KW-0418">Kinase</keyword>
<dbReference type="CDD" id="cd05387">
    <property type="entry name" value="BY-kinase"/>
    <property type="match status" value="1"/>
</dbReference>
<name>A0ABW3VTE6_9ACTN</name>
<dbReference type="NCBIfam" id="TIGR01007">
    <property type="entry name" value="eps_fam"/>
    <property type="match status" value="1"/>
</dbReference>
<dbReference type="InterPro" id="IPR027417">
    <property type="entry name" value="P-loop_NTPase"/>
</dbReference>
<keyword evidence="7" id="KW-0829">Tyrosine-protein kinase</keyword>
<organism evidence="11 12">
    <name type="scientific">Nocardioides ginsengisoli</name>
    <dbReference type="NCBI Taxonomy" id="363868"/>
    <lineage>
        <taxon>Bacteria</taxon>
        <taxon>Bacillati</taxon>
        <taxon>Actinomycetota</taxon>
        <taxon>Actinomycetes</taxon>
        <taxon>Propionibacteriales</taxon>
        <taxon>Nocardioidaceae</taxon>
        <taxon>Nocardioides</taxon>
    </lineage>
</organism>
<evidence type="ECO:0000256" key="2">
    <source>
        <dbReference type="ARBA" id="ARBA00011903"/>
    </source>
</evidence>
<evidence type="ECO:0000256" key="3">
    <source>
        <dbReference type="ARBA" id="ARBA00022679"/>
    </source>
</evidence>
<proteinExistence type="inferred from homology"/>
<comment type="catalytic activity">
    <reaction evidence="8">
        <text>L-tyrosyl-[protein] + ATP = O-phospho-L-tyrosyl-[protein] + ADP + H(+)</text>
        <dbReference type="Rhea" id="RHEA:10596"/>
        <dbReference type="Rhea" id="RHEA-COMP:10136"/>
        <dbReference type="Rhea" id="RHEA-COMP:20101"/>
        <dbReference type="ChEBI" id="CHEBI:15378"/>
        <dbReference type="ChEBI" id="CHEBI:30616"/>
        <dbReference type="ChEBI" id="CHEBI:46858"/>
        <dbReference type="ChEBI" id="CHEBI:61978"/>
        <dbReference type="ChEBI" id="CHEBI:456216"/>
        <dbReference type="EC" id="2.7.10.2"/>
    </reaction>
</comment>
<evidence type="ECO:0000256" key="9">
    <source>
        <dbReference type="SAM" id="Phobius"/>
    </source>
</evidence>
<keyword evidence="4" id="KW-0547">Nucleotide-binding</keyword>